<dbReference type="PROSITE" id="PS51186">
    <property type="entry name" value="GNAT"/>
    <property type="match status" value="1"/>
</dbReference>
<accession>A0A2W7MEH1</accession>
<dbReference type="SUPFAM" id="SSF55729">
    <property type="entry name" value="Acyl-CoA N-acyltransferases (Nat)"/>
    <property type="match status" value="1"/>
</dbReference>
<dbReference type="Proteomes" id="UP000248646">
    <property type="component" value="Unassembled WGS sequence"/>
</dbReference>
<dbReference type="RefSeq" id="WP_111439930.1">
    <property type="nucleotide sequence ID" value="NZ_QKZI01000005.1"/>
</dbReference>
<name>A0A2W7MEH1_9BACI</name>
<organism evidence="2 3">
    <name type="scientific">Psychrobacillus insolitus</name>
    <dbReference type="NCBI Taxonomy" id="1461"/>
    <lineage>
        <taxon>Bacteria</taxon>
        <taxon>Bacillati</taxon>
        <taxon>Bacillota</taxon>
        <taxon>Bacilli</taxon>
        <taxon>Bacillales</taxon>
        <taxon>Bacillaceae</taxon>
        <taxon>Psychrobacillus</taxon>
    </lineage>
</organism>
<feature type="domain" description="N-acetyltransferase" evidence="1">
    <location>
        <begin position="102"/>
        <end position="266"/>
    </location>
</feature>
<comment type="caution">
    <text evidence="2">The sequence shown here is derived from an EMBL/GenBank/DDBJ whole genome shotgun (WGS) entry which is preliminary data.</text>
</comment>
<dbReference type="CDD" id="cd04301">
    <property type="entry name" value="NAT_SF"/>
    <property type="match status" value="1"/>
</dbReference>
<evidence type="ECO:0000313" key="3">
    <source>
        <dbReference type="Proteomes" id="UP000248646"/>
    </source>
</evidence>
<dbReference type="PANTHER" id="PTHR43415">
    <property type="entry name" value="SPERMIDINE N(1)-ACETYLTRANSFERASE"/>
    <property type="match status" value="1"/>
</dbReference>
<dbReference type="InterPro" id="IPR000182">
    <property type="entry name" value="GNAT_dom"/>
</dbReference>
<dbReference type="PANTHER" id="PTHR43415:SF3">
    <property type="entry name" value="GNAT-FAMILY ACETYLTRANSFERASE"/>
    <property type="match status" value="1"/>
</dbReference>
<evidence type="ECO:0000259" key="1">
    <source>
        <dbReference type="PROSITE" id="PS51186"/>
    </source>
</evidence>
<gene>
    <name evidence="2" type="ORF">C7437_10584</name>
</gene>
<dbReference type="AlphaFoldDB" id="A0A2W7MEH1"/>
<proteinExistence type="predicted"/>
<dbReference type="Gene3D" id="3.40.630.30">
    <property type="match status" value="1"/>
</dbReference>
<dbReference type="InterPro" id="IPR016181">
    <property type="entry name" value="Acyl_CoA_acyltransferase"/>
</dbReference>
<dbReference type="Pfam" id="PF00583">
    <property type="entry name" value="Acetyltransf_1"/>
    <property type="match status" value="1"/>
</dbReference>
<dbReference type="OrthoDB" id="9773249at2"/>
<keyword evidence="2" id="KW-0808">Transferase</keyword>
<sequence length="266" mass="30340">MPKVFESKYIPLATYFKQSTSKEIKITFDEIETIIGQALPNAAYLSSSWWKKTKPPALHFFAWTESGYSVKDVELGKFVLFHSVVHETDELTSDISDQQDILIIREAELEDARAFIRLQETIFSETDFMLYGKSDVQMTVQSVRKEMHAWKNSTNSNLLLAIMNGQFAGYLSITGGPSPRALHRASIYIGVKQEFSKKGIATSLMRHGENWSKEVGISKLELSVIKENNYAQKLYKKLGFEIEGTRNHALIINGEYVNEYYMGKLI</sequence>
<dbReference type="Pfam" id="PF24698">
    <property type="entry name" value="DUF7662"/>
    <property type="match status" value="1"/>
</dbReference>
<evidence type="ECO:0000313" key="2">
    <source>
        <dbReference type="EMBL" id="PZX03887.1"/>
    </source>
</evidence>
<protein>
    <submittedName>
        <fullName evidence="2">RimJ/RimL family protein N-acetyltransferase</fullName>
    </submittedName>
</protein>
<keyword evidence="3" id="KW-1185">Reference proteome</keyword>
<dbReference type="InterPro" id="IPR056079">
    <property type="entry name" value="DUF7662"/>
</dbReference>
<dbReference type="GO" id="GO:0016747">
    <property type="term" value="F:acyltransferase activity, transferring groups other than amino-acyl groups"/>
    <property type="evidence" value="ECO:0007669"/>
    <property type="project" value="InterPro"/>
</dbReference>
<reference evidence="2 3" key="1">
    <citation type="submission" date="2018-06" db="EMBL/GenBank/DDBJ databases">
        <title>Genomic Encyclopedia of Type Strains, Phase IV (KMG-IV): sequencing the most valuable type-strain genomes for metagenomic binning, comparative biology and taxonomic classification.</title>
        <authorList>
            <person name="Goeker M."/>
        </authorList>
    </citation>
    <scope>NUCLEOTIDE SEQUENCE [LARGE SCALE GENOMIC DNA]</scope>
    <source>
        <strain evidence="2 3">DSM 5</strain>
    </source>
</reference>
<dbReference type="EMBL" id="QKZI01000005">
    <property type="protein sequence ID" value="PZX03887.1"/>
    <property type="molecule type" value="Genomic_DNA"/>
</dbReference>